<accession>A0A2G4R8B9</accession>
<dbReference type="InterPro" id="IPR009057">
    <property type="entry name" value="Homeodomain-like_sf"/>
</dbReference>
<keyword evidence="3" id="KW-1185">Reference proteome</keyword>
<dbReference type="Pfam" id="PF09299">
    <property type="entry name" value="Mu-transpos_C"/>
    <property type="match status" value="1"/>
</dbReference>
<protein>
    <submittedName>
        <fullName evidence="2">Transposase</fullName>
    </submittedName>
</protein>
<name>A0A2G4R8B9_9PROT</name>
<dbReference type="InterPro" id="IPR036397">
    <property type="entry name" value="RNaseH_sf"/>
</dbReference>
<dbReference type="InterPro" id="IPR001584">
    <property type="entry name" value="Integrase_cat-core"/>
</dbReference>
<dbReference type="Gene3D" id="1.10.10.60">
    <property type="entry name" value="Homeodomain-like"/>
    <property type="match status" value="1"/>
</dbReference>
<dbReference type="InterPro" id="IPR012337">
    <property type="entry name" value="RNaseH-like_sf"/>
</dbReference>
<dbReference type="OrthoDB" id="5287589at2"/>
<gene>
    <name evidence="2" type="ORF">CSR02_15020</name>
</gene>
<dbReference type="EMBL" id="PEBQ01000192">
    <property type="protein sequence ID" value="PHY92796.1"/>
    <property type="molecule type" value="Genomic_DNA"/>
</dbReference>
<dbReference type="AlphaFoldDB" id="A0A2G4R8B9"/>
<evidence type="ECO:0000313" key="2">
    <source>
        <dbReference type="EMBL" id="PHY92796.1"/>
    </source>
</evidence>
<dbReference type="PROSITE" id="PS50994">
    <property type="entry name" value="INTEGRASE"/>
    <property type="match status" value="1"/>
</dbReference>
<evidence type="ECO:0000259" key="1">
    <source>
        <dbReference type="PROSITE" id="PS50994"/>
    </source>
</evidence>
<dbReference type="InterPro" id="IPR015378">
    <property type="entry name" value="Transposase-like_Mu_C"/>
</dbReference>
<dbReference type="Gene3D" id="3.30.420.10">
    <property type="entry name" value="Ribonuclease H-like superfamily/Ribonuclease H"/>
    <property type="match status" value="1"/>
</dbReference>
<feature type="domain" description="Integrase catalytic" evidence="1">
    <location>
        <begin position="160"/>
        <end position="347"/>
    </location>
</feature>
<dbReference type="SUPFAM" id="SSF50610">
    <property type="entry name" value="mu transposase, C-terminal domain"/>
    <property type="match status" value="1"/>
</dbReference>
<reference evidence="2 3" key="1">
    <citation type="submission" date="2017-10" db="EMBL/GenBank/DDBJ databases">
        <title>Genomic analysis of the genus Acetobacter.</title>
        <authorList>
            <person name="Kim K.H."/>
            <person name="Chun B.H."/>
            <person name="Son A.R."/>
            <person name="Jeon C.O."/>
        </authorList>
    </citation>
    <scope>NUCLEOTIDE SEQUENCE [LARGE SCALE GENOMIC DNA]</scope>
    <source>
        <strain evidence="2 3">LHT 2458</strain>
    </source>
</reference>
<dbReference type="GO" id="GO:0015074">
    <property type="term" value="P:DNA integration"/>
    <property type="evidence" value="ECO:0007669"/>
    <property type="project" value="InterPro"/>
</dbReference>
<proteinExistence type="predicted"/>
<sequence>MILYRTGAITMADDRVLGTDSTEVAMRMAVLRPYLIDNVPLTKIAVDAAIPIRTVRRWIARYRLSGPAGLMRPTRPDAGTRTFPKEMVELIEGMALLKPQSSIATIHRRIVMLAAEQGWRKPSYGSVRSIVREINPAILTLAHEGSAAFRDKYELVHRHRASRPNATWQADHTQLDILILDAGGKAARPWLTTVMDDYSRVVAGYMVTLGAPSALNTSLALRQAIWRKADPMWPVCGIPDVLHVDHGSDFTSLHLEQASADLHFRLIYSGVARPQGRGKIERLFRTINTELLPELPGNLRNGKPSSPPRLSLAELDATIGDYIVSTYNTRPHSTIGVPPAKAWCGDGWLPRMPETVDELDTLLVMVARPRTVHRDGIRFEGLRYFDPTLAAYVGEPVMIRYDPRDMGEIRIFHRNTFLCRAVSADHAGDSITLKDIQTARIAHRRHLRNQIAERKARVADFFPSPVFRPTQPAVPVTLSGTEAKGRQKGRRLRIYSEGD</sequence>
<comment type="caution">
    <text evidence="2">The sequence shown here is derived from an EMBL/GenBank/DDBJ whole genome shotgun (WGS) entry which is preliminary data.</text>
</comment>
<dbReference type="GO" id="GO:0003676">
    <property type="term" value="F:nucleic acid binding"/>
    <property type="evidence" value="ECO:0007669"/>
    <property type="project" value="InterPro"/>
</dbReference>
<dbReference type="Gene3D" id="2.30.30.130">
    <property type="entry name" value="Transposase, Mu, C-terminal"/>
    <property type="match status" value="1"/>
</dbReference>
<dbReference type="PANTHER" id="PTHR35004:SF6">
    <property type="entry name" value="TRANSPOSASE"/>
    <property type="match status" value="1"/>
</dbReference>
<dbReference type="Proteomes" id="UP000228751">
    <property type="component" value="Unassembled WGS sequence"/>
</dbReference>
<evidence type="ECO:0000313" key="3">
    <source>
        <dbReference type="Proteomes" id="UP000228751"/>
    </source>
</evidence>
<dbReference type="SUPFAM" id="SSF53098">
    <property type="entry name" value="Ribonuclease H-like"/>
    <property type="match status" value="1"/>
</dbReference>
<dbReference type="PANTHER" id="PTHR35004">
    <property type="entry name" value="TRANSPOSASE RV3428C-RELATED"/>
    <property type="match status" value="1"/>
</dbReference>
<dbReference type="InterPro" id="IPR009004">
    <property type="entry name" value="Transposase_Mu_C"/>
</dbReference>
<dbReference type="Pfam" id="PF00665">
    <property type="entry name" value="rve"/>
    <property type="match status" value="1"/>
</dbReference>
<dbReference type="SUPFAM" id="SSF46689">
    <property type="entry name" value="Homeodomain-like"/>
    <property type="match status" value="1"/>
</dbReference>
<organism evidence="2 3">
    <name type="scientific">Acetobacter pomorum</name>
    <dbReference type="NCBI Taxonomy" id="65959"/>
    <lineage>
        <taxon>Bacteria</taxon>
        <taxon>Pseudomonadati</taxon>
        <taxon>Pseudomonadota</taxon>
        <taxon>Alphaproteobacteria</taxon>
        <taxon>Acetobacterales</taxon>
        <taxon>Acetobacteraceae</taxon>
        <taxon>Acetobacter</taxon>
    </lineage>
</organism>